<dbReference type="EMBL" id="JAWZYT010002587">
    <property type="protein sequence ID" value="KAK4303407.1"/>
    <property type="molecule type" value="Genomic_DNA"/>
</dbReference>
<dbReference type="AlphaFoldDB" id="A0AAE1TZ81"/>
<gene>
    <name evidence="2" type="ORF">Pmani_024557</name>
</gene>
<reference evidence="2" key="1">
    <citation type="submission" date="2023-11" db="EMBL/GenBank/DDBJ databases">
        <title>Genome assemblies of two species of porcelain crab, Petrolisthes cinctipes and Petrolisthes manimaculis (Anomura: Porcellanidae).</title>
        <authorList>
            <person name="Angst P."/>
        </authorList>
    </citation>
    <scope>NUCLEOTIDE SEQUENCE</scope>
    <source>
        <strain evidence="2">PB745_02</strain>
        <tissue evidence="2">Gill</tissue>
    </source>
</reference>
<organism evidence="2 3">
    <name type="scientific">Petrolisthes manimaculis</name>
    <dbReference type="NCBI Taxonomy" id="1843537"/>
    <lineage>
        <taxon>Eukaryota</taxon>
        <taxon>Metazoa</taxon>
        <taxon>Ecdysozoa</taxon>
        <taxon>Arthropoda</taxon>
        <taxon>Crustacea</taxon>
        <taxon>Multicrustacea</taxon>
        <taxon>Malacostraca</taxon>
        <taxon>Eumalacostraca</taxon>
        <taxon>Eucarida</taxon>
        <taxon>Decapoda</taxon>
        <taxon>Pleocyemata</taxon>
        <taxon>Anomura</taxon>
        <taxon>Galatheoidea</taxon>
        <taxon>Porcellanidae</taxon>
        <taxon>Petrolisthes</taxon>
    </lineage>
</organism>
<feature type="region of interest" description="Disordered" evidence="1">
    <location>
        <begin position="1"/>
        <end position="35"/>
    </location>
</feature>
<accession>A0AAE1TZ81</accession>
<evidence type="ECO:0000313" key="2">
    <source>
        <dbReference type="EMBL" id="KAK4303407.1"/>
    </source>
</evidence>
<sequence length="168" mass="19002">MHREEGKSKTEEEKSKTEEEKSKREEEKTTSGSSHCLQPCQLVTQMSHHRVMYSLSHHHLPLPTRQELAPETVSKQVQFSTPNFPVQMVSEDWTFDAALDLEPRIDVVVLATVVVLAVSTVVLLENTQLWIAFGTGKHLRYIPADQIATSLGAEKARALPMFVTRSHR</sequence>
<evidence type="ECO:0000256" key="1">
    <source>
        <dbReference type="SAM" id="MobiDB-lite"/>
    </source>
</evidence>
<comment type="caution">
    <text evidence="2">The sequence shown here is derived from an EMBL/GenBank/DDBJ whole genome shotgun (WGS) entry which is preliminary data.</text>
</comment>
<dbReference type="Proteomes" id="UP001292094">
    <property type="component" value="Unassembled WGS sequence"/>
</dbReference>
<keyword evidence="3" id="KW-1185">Reference proteome</keyword>
<evidence type="ECO:0000313" key="3">
    <source>
        <dbReference type="Proteomes" id="UP001292094"/>
    </source>
</evidence>
<feature type="compositionally biased region" description="Basic and acidic residues" evidence="1">
    <location>
        <begin position="1"/>
        <end position="29"/>
    </location>
</feature>
<proteinExistence type="predicted"/>
<name>A0AAE1TZ81_9EUCA</name>
<protein>
    <submittedName>
        <fullName evidence="2">Uncharacterized protein</fullName>
    </submittedName>
</protein>